<comment type="caution">
    <text evidence="2">The sequence shown here is derived from an EMBL/GenBank/DDBJ whole genome shotgun (WGS) entry which is preliminary data.</text>
</comment>
<accession>A0A9N8ZSG4</accession>
<keyword evidence="3" id="KW-1185">Reference proteome</keyword>
<name>A0A9N8ZSG4_9GLOM</name>
<dbReference type="AlphaFoldDB" id="A0A9N8ZSG4"/>
<dbReference type="Proteomes" id="UP000789508">
    <property type="component" value="Unassembled WGS sequence"/>
</dbReference>
<proteinExistence type="predicted"/>
<feature type="chain" id="PRO_5040494111" evidence="1">
    <location>
        <begin position="24"/>
        <end position="347"/>
    </location>
</feature>
<evidence type="ECO:0000256" key="1">
    <source>
        <dbReference type="SAM" id="SignalP"/>
    </source>
</evidence>
<evidence type="ECO:0000313" key="3">
    <source>
        <dbReference type="Proteomes" id="UP000789508"/>
    </source>
</evidence>
<gene>
    <name evidence="2" type="ORF">ALEPTO_LOCUS3686</name>
</gene>
<sequence>MFAKVSLFLNFAILLLESSNVLSAPIIITPTTHFEKRGITPFFSGITPFFSGIVPFGPAANSLENINFADNNFAASTSPGFINGFFGPTSVADSTKHAHVAALDNAFIKRTHIAPVFGQFGPEAEKLDKIFFADNVFAASSSNPSLFGTTSVADSAKKAHVAAFDNAFIKRTHVTPFEFFGPEAEKIEQINFADHNFAASSAPGFFGPTTSVADSAKEALVFTFDNAMNKRAPVIPFFPEAEKIEKILFADDVFAASSSTPGFFGPTSIADSSKKAHVAAFDNAFIKRDPSVVHPLQFLGPDAEKLEQIIFVDNNFAASNSHGFFGPTSVADSSKMANVAAFDHAFD</sequence>
<organism evidence="2 3">
    <name type="scientific">Ambispora leptoticha</name>
    <dbReference type="NCBI Taxonomy" id="144679"/>
    <lineage>
        <taxon>Eukaryota</taxon>
        <taxon>Fungi</taxon>
        <taxon>Fungi incertae sedis</taxon>
        <taxon>Mucoromycota</taxon>
        <taxon>Glomeromycotina</taxon>
        <taxon>Glomeromycetes</taxon>
        <taxon>Archaeosporales</taxon>
        <taxon>Ambisporaceae</taxon>
        <taxon>Ambispora</taxon>
    </lineage>
</organism>
<protein>
    <submittedName>
        <fullName evidence="2">7522_t:CDS:1</fullName>
    </submittedName>
</protein>
<feature type="signal peptide" evidence="1">
    <location>
        <begin position="1"/>
        <end position="23"/>
    </location>
</feature>
<dbReference type="EMBL" id="CAJVPS010000724">
    <property type="protein sequence ID" value="CAG8505174.1"/>
    <property type="molecule type" value="Genomic_DNA"/>
</dbReference>
<evidence type="ECO:0000313" key="2">
    <source>
        <dbReference type="EMBL" id="CAG8505174.1"/>
    </source>
</evidence>
<keyword evidence="1" id="KW-0732">Signal</keyword>
<reference evidence="2" key="1">
    <citation type="submission" date="2021-06" db="EMBL/GenBank/DDBJ databases">
        <authorList>
            <person name="Kallberg Y."/>
            <person name="Tangrot J."/>
            <person name="Rosling A."/>
        </authorList>
    </citation>
    <scope>NUCLEOTIDE SEQUENCE</scope>
    <source>
        <strain evidence="2">FL130A</strain>
    </source>
</reference>